<dbReference type="EMBL" id="KZ824998">
    <property type="protein sequence ID" value="RAH65206.1"/>
    <property type="molecule type" value="Genomic_DNA"/>
</dbReference>
<organism evidence="1 2">
    <name type="scientific">Aspergillus aculeatinus CBS 121060</name>
    <dbReference type="NCBI Taxonomy" id="1448322"/>
    <lineage>
        <taxon>Eukaryota</taxon>
        <taxon>Fungi</taxon>
        <taxon>Dikarya</taxon>
        <taxon>Ascomycota</taxon>
        <taxon>Pezizomycotina</taxon>
        <taxon>Eurotiomycetes</taxon>
        <taxon>Eurotiomycetidae</taxon>
        <taxon>Eurotiales</taxon>
        <taxon>Aspergillaceae</taxon>
        <taxon>Aspergillus</taxon>
        <taxon>Aspergillus subgen. Circumdati</taxon>
    </lineage>
</organism>
<evidence type="ECO:0000313" key="2">
    <source>
        <dbReference type="Proteomes" id="UP000249661"/>
    </source>
</evidence>
<reference evidence="1" key="1">
    <citation type="submission" date="2018-02" db="EMBL/GenBank/DDBJ databases">
        <title>The genomes of Aspergillus section Nigri reveals drivers in fungal speciation.</title>
        <authorList>
            <consortium name="DOE Joint Genome Institute"/>
            <person name="Vesth T.C."/>
            <person name="Nybo J."/>
            <person name="Theobald S."/>
            <person name="Brandl J."/>
            <person name="Frisvad J.C."/>
            <person name="Nielsen K.F."/>
            <person name="Lyhne E.K."/>
            <person name="Kogle M.E."/>
            <person name="Kuo A."/>
            <person name="Riley R."/>
            <person name="Clum A."/>
            <person name="Nolan M."/>
            <person name="Lipzen A."/>
            <person name="Salamov A."/>
            <person name="Henrissat B."/>
            <person name="Wiebenga A."/>
            <person name="De vries R.P."/>
            <person name="Grigoriev I.V."/>
            <person name="Mortensen U.H."/>
            <person name="Andersen M.R."/>
            <person name="Baker S.E."/>
        </authorList>
    </citation>
    <scope>NUCLEOTIDE SEQUENCE</scope>
    <source>
        <strain evidence="1">CBS 121060</strain>
    </source>
</reference>
<gene>
    <name evidence="1" type="ORF">BO66DRAFT_395578</name>
</gene>
<keyword evidence="2" id="KW-1185">Reference proteome</keyword>
<accession>A0ACD1GVA5</accession>
<name>A0ACD1GVA5_9EURO</name>
<dbReference type="Proteomes" id="UP000249661">
    <property type="component" value="Unassembled WGS sequence"/>
</dbReference>
<evidence type="ECO:0000313" key="1">
    <source>
        <dbReference type="EMBL" id="RAH65206.1"/>
    </source>
</evidence>
<sequence length="51" mass="5680">MTLCHDRPLRYSTSGTYKRGTYLAWLLSCCILSGSVLDRLYGSECSILCTA</sequence>
<protein>
    <submittedName>
        <fullName evidence="1">Uncharacterized protein</fullName>
    </submittedName>
</protein>
<proteinExistence type="predicted"/>